<dbReference type="PRINTS" id="PR00368">
    <property type="entry name" value="FADPNR"/>
</dbReference>
<comment type="cofactor">
    <cofactor evidence="1">
        <name>FAD</name>
        <dbReference type="ChEBI" id="CHEBI:57692"/>
    </cofactor>
</comment>
<dbReference type="eggNOG" id="COG2146">
    <property type="taxonomic scope" value="Bacteria"/>
</dbReference>
<dbReference type="Gene3D" id="3.50.50.60">
    <property type="entry name" value="FAD/NAD(P)-binding domain"/>
    <property type="match status" value="2"/>
</dbReference>
<keyword evidence="8" id="KW-0411">Iron-sulfur</keyword>
<proteinExistence type="predicted"/>
<dbReference type="PANTHER" id="PTHR43557">
    <property type="entry name" value="APOPTOSIS-INDUCING FACTOR 1"/>
    <property type="match status" value="1"/>
</dbReference>
<dbReference type="STRING" id="395963.Bind_0566"/>
<evidence type="ECO:0000256" key="4">
    <source>
        <dbReference type="ARBA" id="ARBA00022723"/>
    </source>
</evidence>
<dbReference type="PANTHER" id="PTHR43557:SF2">
    <property type="entry name" value="RIESKE DOMAIN-CONTAINING PROTEIN-RELATED"/>
    <property type="match status" value="1"/>
</dbReference>
<evidence type="ECO:0000256" key="8">
    <source>
        <dbReference type="ARBA" id="ARBA00023014"/>
    </source>
</evidence>
<dbReference type="Pfam" id="PF07992">
    <property type="entry name" value="Pyr_redox_2"/>
    <property type="match status" value="1"/>
</dbReference>
<evidence type="ECO:0000256" key="5">
    <source>
        <dbReference type="ARBA" id="ARBA00022827"/>
    </source>
</evidence>
<protein>
    <submittedName>
        <fullName evidence="10">FAD-dependent pyridine nucleotide-disulphide oxidoreductase</fullName>
    </submittedName>
</protein>
<dbReference type="Gene3D" id="3.30.390.30">
    <property type="match status" value="1"/>
</dbReference>
<sequence>MPSNEQENAAVNTQKTCAKPLFIDLTHPVKLETIPENQIVEACLGEQSAILIREGTTLSILSGKCTHAGGPLAEGLLMEGHIRCPWHHACFDAHTGEALAAPAFDPLERWAARIEDGMVFVDHKDSTPTHALQAAAPSDPFVIVGGGAAGFAAAEALYHEGFVGQVVLISREAAGPYDRTMLSKDYLGGKLGEDQLPLHSQAFGQGSGKSAGRIDLGTEVERIDRGRHCVVFADGQELRYAKLLLATGAEPRAPTFPGYNLPHVHVLRSLADCRSLIEHAAHARHVVVLGASFIGLEAAASLRERGLEVDIVAHSEQPMEKTLGAQLGETLRALHENHGNRFHLGRTILSVEPDRVLLDDGTVLPADLVLVGIGVEPRLDLAKASGLVVENGVLVDEFLATSDPDIYAAGDIAAWPDPHSGRRIRVEHWDVAERQGQIAAKNMLGLATPFTDVPFFWTRQFDFSLSYIGHAPHWDRIEIDGDPSAGDGTLRYIDHGQVIAAAMIGRDAECLRERERMEHILAA</sequence>
<dbReference type="GO" id="GO:0005737">
    <property type="term" value="C:cytoplasm"/>
    <property type="evidence" value="ECO:0007669"/>
    <property type="project" value="TreeGrafter"/>
</dbReference>
<dbReference type="SUPFAM" id="SSF50022">
    <property type="entry name" value="ISP domain"/>
    <property type="match status" value="1"/>
</dbReference>
<evidence type="ECO:0000313" key="10">
    <source>
        <dbReference type="EMBL" id="ACB94218.1"/>
    </source>
</evidence>
<dbReference type="PROSITE" id="PS51296">
    <property type="entry name" value="RIESKE"/>
    <property type="match status" value="1"/>
</dbReference>
<dbReference type="SUPFAM" id="SSF51905">
    <property type="entry name" value="FAD/NAD(P)-binding domain"/>
    <property type="match status" value="1"/>
</dbReference>
<dbReference type="InterPro" id="IPR050446">
    <property type="entry name" value="FAD-oxidoreductase/Apoptosis"/>
</dbReference>
<dbReference type="GO" id="GO:0046872">
    <property type="term" value="F:metal ion binding"/>
    <property type="evidence" value="ECO:0007669"/>
    <property type="project" value="UniProtKB-KW"/>
</dbReference>
<dbReference type="InterPro" id="IPR036922">
    <property type="entry name" value="Rieske_2Fe-2S_sf"/>
</dbReference>
<accession>B2IEU5</accession>
<dbReference type="Pfam" id="PF00355">
    <property type="entry name" value="Rieske"/>
    <property type="match status" value="1"/>
</dbReference>
<evidence type="ECO:0000256" key="1">
    <source>
        <dbReference type="ARBA" id="ARBA00001974"/>
    </source>
</evidence>
<gene>
    <name evidence="10" type="ordered locus">Bind_0566</name>
</gene>
<dbReference type="InterPro" id="IPR023753">
    <property type="entry name" value="FAD/NAD-binding_dom"/>
</dbReference>
<reference evidence="10 11" key="2">
    <citation type="journal article" date="2010" name="J. Bacteriol.">
        <title>Complete genome sequence of Beijerinckia indica subsp. indica.</title>
        <authorList>
            <person name="Tamas I."/>
            <person name="Dedysh S.N."/>
            <person name="Liesack W."/>
            <person name="Stott M.B."/>
            <person name="Alam M."/>
            <person name="Murrell J.C."/>
            <person name="Dunfield P.F."/>
        </authorList>
    </citation>
    <scope>NUCLEOTIDE SEQUENCE [LARGE SCALE GENOMIC DNA]</scope>
    <source>
        <strain evidence="11">ATCC 9039 / DSM 1715 / NCIMB 8712</strain>
    </source>
</reference>
<dbReference type="InterPro" id="IPR028202">
    <property type="entry name" value="Reductase_C"/>
</dbReference>
<reference evidence="11" key="1">
    <citation type="submission" date="2008-03" db="EMBL/GenBank/DDBJ databases">
        <title>Complete sequence of chromosome of Beijerinckia indica subsp. indica ATCC 9039.</title>
        <authorList>
            <consortium name="US DOE Joint Genome Institute"/>
            <person name="Copeland A."/>
            <person name="Lucas S."/>
            <person name="Lapidus A."/>
            <person name="Glavina del Rio T."/>
            <person name="Dalin E."/>
            <person name="Tice H."/>
            <person name="Bruce D."/>
            <person name="Goodwin L."/>
            <person name="Pitluck S."/>
            <person name="LaButti K."/>
            <person name="Schmutz J."/>
            <person name="Larimer F."/>
            <person name="Land M."/>
            <person name="Hauser L."/>
            <person name="Kyrpides N."/>
            <person name="Mikhailova N."/>
            <person name="Dunfield P.F."/>
            <person name="Dedysh S.N."/>
            <person name="Liesack W."/>
            <person name="Saw J.H."/>
            <person name="Alam M."/>
            <person name="Chen Y."/>
            <person name="Murrell J.C."/>
            <person name="Richardson P."/>
        </authorList>
    </citation>
    <scope>NUCLEOTIDE SEQUENCE [LARGE SCALE GENOMIC DNA]</scope>
    <source>
        <strain evidence="11">ATCC 9039 / DSM 1715 / NCIMB 8712</strain>
    </source>
</reference>
<dbReference type="eggNOG" id="COG0446">
    <property type="taxonomic scope" value="Bacteria"/>
</dbReference>
<evidence type="ECO:0000259" key="9">
    <source>
        <dbReference type="PROSITE" id="PS51296"/>
    </source>
</evidence>
<keyword evidence="2" id="KW-0285">Flavoprotein</keyword>
<name>B2IEU5_BEII9</name>
<dbReference type="EMBL" id="CP001016">
    <property type="protein sequence ID" value="ACB94218.1"/>
    <property type="molecule type" value="Genomic_DNA"/>
</dbReference>
<dbReference type="PRINTS" id="PR00411">
    <property type="entry name" value="PNDRDTASEI"/>
</dbReference>
<dbReference type="KEGG" id="bid:Bind_0566"/>
<keyword evidence="4" id="KW-0479">Metal-binding</keyword>
<dbReference type="Gene3D" id="2.102.10.10">
    <property type="entry name" value="Rieske [2Fe-2S] iron-sulphur domain"/>
    <property type="match status" value="1"/>
</dbReference>
<dbReference type="RefSeq" id="WP_012383576.1">
    <property type="nucleotide sequence ID" value="NC_010581.1"/>
</dbReference>
<keyword evidence="3" id="KW-0001">2Fe-2S</keyword>
<dbReference type="OrthoDB" id="7809559at2"/>
<keyword evidence="7" id="KW-0408">Iron</keyword>
<evidence type="ECO:0000313" key="11">
    <source>
        <dbReference type="Proteomes" id="UP000001695"/>
    </source>
</evidence>
<keyword evidence="11" id="KW-1185">Reference proteome</keyword>
<evidence type="ECO:0000256" key="3">
    <source>
        <dbReference type="ARBA" id="ARBA00022714"/>
    </source>
</evidence>
<dbReference type="Proteomes" id="UP000001695">
    <property type="component" value="Chromosome"/>
</dbReference>
<keyword evidence="5" id="KW-0274">FAD</keyword>
<dbReference type="GO" id="GO:0051537">
    <property type="term" value="F:2 iron, 2 sulfur cluster binding"/>
    <property type="evidence" value="ECO:0007669"/>
    <property type="project" value="UniProtKB-KW"/>
</dbReference>
<evidence type="ECO:0000256" key="7">
    <source>
        <dbReference type="ARBA" id="ARBA00023004"/>
    </source>
</evidence>
<feature type="domain" description="Rieske" evidence="9">
    <location>
        <begin position="26"/>
        <end position="121"/>
    </location>
</feature>
<dbReference type="AlphaFoldDB" id="B2IEU5"/>
<dbReference type="InterPro" id="IPR036188">
    <property type="entry name" value="FAD/NAD-bd_sf"/>
</dbReference>
<dbReference type="GO" id="GO:0016651">
    <property type="term" value="F:oxidoreductase activity, acting on NAD(P)H"/>
    <property type="evidence" value="ECO:0007669"/>
    <property type="project" value="TreeGrafter"/>
</dbReference>
<keyword evidence="6" id="KW-0560">Oxidoreductase</keyword>
<dbReference type="InterPro" id="IPR016156">
    <property type="entry name" value="FAD/NAD-linked_Rdtase_dimer_sf"/>
</dbReference>
<dbReference type="HOGENOM" id="CLU_003291_4_2_5"/>
<dbReference type="InterPro" id="IPR017941">
    <property type="entry name" value="Rieske_2Fe-2S"/>
</dbReference>
<organism evidence="10 11">
    <name type="scientific">Beijerinckia indica subsp. indica (strain ATCC 9039 / DSM 1715 / NCIMB 8712)</name>
    <dbReference type="NCBI Taxonomy" id="395963"/>
    <lineage>
        <taxon>Bacteria</taxon>
        <taxon>Pseudomonadati</taxon>
        <taxon>Pseudomonadota</taxon>
        <taxon>Alphaproteobacteria</taxon>
        <taxon>Hyphomicrobiales</taxon>
        <taxon>Beijerinckiaceae</taxon>
        <taxon>Beijerinckia</taxon>
    </lineage>
</organism>
<dbReference type="Pfam" id="PF14759">
    <property type="entry name" value="Reductase_C"/>
    <property type="match status" value="1"/>
</dbReference>
<evidence type="ECO:0000256" key="6">
    <source>
        <dbReference type="ARBA" id="ARBA00023002"/>
    </source>
</evidence>
<dbReference type="SUPFAM" id="SSF55424">
    <property type="entry name" value="FAD/NAD-linked reductases, dimerisation (C-terminal) domain"/>
    <property type="match status" value="1"/>
</dbReference>
<evidence type="ECO:0000256" key="2">
    <source>
        <dbReference type="ARBA" id="ARBA00022630"/>
    </source>
</evidence>